<feature type="compositionally biased region" description="Pro residues" evidence="1">
    <location>
        <begin position="143"/>
        <end position="152"/>
    </location>
</feature>
<dbReference type="RefSeq" id="WP_245170392.1">
    <property type="nucleotide sequence ID" value="NZ_JBEWCH010000017.1"/>
</dbReference>
<dbReference type="PROSITE" id="PS51257">
    <property type="entry name" value="PROKAR_LIPOPROTEIN"/>
    <property type="match status" value="1"/>
</dbReference>
<dbReference type="Proteomes" id="UP001548587">
    <property type="component" value="Unassembled WGS sequence"/>
</dbReference>
<name>A0ABV2CE00_9BURK</name>
<evidence type="ECO:0000256" key="1">
    <source>
        <dbReference type="SAM" id="MobiDB-lite"/>
    </source>
</evidence>
<evidence type="ECO:0000313" key="3">
    <source>
        <dbReference type="Proteomes" id="UP001548587"/>
    </source>
</evidence>
<protein>
    <submittedName>
        <fullName evidence="2">Uncharacterized protein</fullName>
    </submittedName>
</protein>
<gene>
    <name evidence="2" type="ORF">ABXL37_23820</name>
</gene>
<organism evidence="2 3">
    <name type="scientific">Burkholderia sola</name>
    <dbReference type="NCBI Taxonomy" id="2843302"/>
    <lineage>
        <taxon>Bacteria</taxon>
        <taxon>Pseudomonadati</taxon>
        <taxon>Pseudomonadota</taxon>
        <taxon>Betaproteobacteria</taxon>
        <taxon>Burkholderiales</taxon>
        <taxon>Burkholderiaceae</taxon>
        <taxon>Burkholderia</taxon>
        <taxon>Burkholderia cepacia complex</taxon>
    </lineage>
</organism>
<sequence>MACKNTHVDAGAGATTADPFAHFIALAACALRNFARRVASLALRNAVAHKLVLAFLDIAPREWDAGTVPHRHRAMLLATEIVMSLKEFAMNNLGIRPGIVQSTVAKFEEGTKNGAADGAQKQSPARSKGQLDGLSSFKGADGAPPPPPPPPRNFASLPGRAGNVGAQFLSSALHAGSHFLPPGVASTAMHAAGDMVRPSALGAGDPVTQMAAMQNDFMKQQSEMTRLNNANTLAAAVNQQSQELTSALASVGNKGASNISNAAKGQ</sequence>
<accession>A0ABV2CE00</accession>
<feature type="region of interest" description="Disordered" evidence="1">
    <location>
        <begin position="112"/>
        <end position="159"/>
    </location>
</feature>
<dbReference type="EMBL" id="JBEWCH010000017">
    <property type="protein sequence ID" value="MET1477285.1"/>
    <property type="molecule type" value="Genomic_DNA"/>
</dbReference>
<evidence type="ECO:0000313" key="2">
    <source>
        <dbReference type="EMBL" id="MET1477285.1"/>
    </source>
</evidence>
<comment type="caution">
    <text evidence="2">The sequence shown here is derived from an EMBL/GenBank/DDBJ whole genome shotgun (WGS) entry which is preliminary data.</text>
</comment>
<proteinExistence type="predicted"/>
<reference evidence="2 3" key="1">
    <citation type="submission" date="2024-06" db="EMBL/GenBank/DDBJ databases">
        <title>Burkholderia sola in Mexico.</title>
        <authorList>
            <person name="Estrada P."/>
        </authorList>
    </citation>
    <scope>NUCLEOTIDE SEQUENCE [LARGE SCALE GENOMIC DNA]</scope>
    <source>
        <strain evidence="2 3">CpTa8-5</strain>
    </source>
</reference>
<keyword evidence="3" id="KW-1185">Reference proteome</keyword>